<comment type="caution">
    <text evidence="9">The sequence shown here is derived from an EMBL/GenBank/DDBJ whole genome shotgun (WGS) entry which is preliminary data.</text>
</comment>
<keyword evidence="2" id="KW-0813">Transport</keyword>
<dbReference type="SUPFAM" id="SSF103473">
    <property type="entry name" value="MFS general substrate transporter"/>
    <property type="match status" value="1"/>
</dbReference>
<keyword evidence="6 7" id="KW-0472">Membrane</keyword>
<keyword evidence="10" id="KW-1185">Reference proteome</keyword>
<feature type="transmembrane region" description="Helical" evidence="7">
    <location>
        <begin position="43"/>
        <end position="66"/>
    </location>
</feature>
<dbReference type="InterPro" id="IPR036259">
    <property type="entry name" value="MFS_trans_sf"/>
</dbReference>
<feature type="transmembrane region" description="Helical" evidence="7">
    <location>
        <begin position="12"/>
        <end position="37"/>
    </location>
</feature>
<evidence type="ECO:0000256" key="3">
    <source>
        <dbReference type="ARBA" id="ARBA00022475"/>
    </source>
</evidence>
<dbReference type="PANTHER" id="PTHR23517">
    <property type="entry name" value="RESISTANCE PROTEIN MDTM, PUTATIVE-RELATED-RELATED"/>
    <property type="match status" value="1"/>
</dbReference>
<feature type="transmembrane region" description="Helical" evidence="7">
    <location>
        <begin position="249"/>
        <end position="268"/>
    </location>
</feature>
<keyword evidence="3" id="KW-1003">Cell membrane</keyword>
<name>A0ABP9AVD0_9MICO</name>
<reference evidence="10" key="1">
    <citation type="journal article" date="2019" name="Int. J. Syst. Evol. Microbiol.">
        <title>The Global Catalogue of Microorganisms (GCM) 10K type strain sequencing project: providing services to taxonomists for standard genome sequencing and annotation.</title>
        <authorList>
            <consortium name="The Broad Institute Genomics Platform"/>
            <consortium name="The Broad Institute Genome Sequencing Center for Infectious Disease"/>
            <person name="Wu L."/>
            <person name="Ma J."/>
        </authorList>
    </citation>
    <scope>NUCLEOTIDE SEQUENCE [LARGE SCALE GENOMIC DNA]</scope>
    <source>
        <strain evidence="10">JCM 18537</strain>
    </source>
</reference>
<feature type="transmembrane region" description="Helical" evidence="7">
    <location>
        <begin position="306"/>
        <end position="333"/>
    </location>
</feature>
<protein>
    <submittedName>
        <fullName evidence="9">MFS transporter</fullName>
    </submittedName>
</protein>
<evidence type="ECO:0000256" key="6">
    <source>
        <dbReference type="ARBA" id="ARBA00023136"/>
    </source>
</evidence>
<evidence type="ECO:0000256" key="5">
    <source>
        <dbReference type="ARBA" id="ARBA00022989"/>
    </source>
</evidence>
<dbReference type="Proteomes" id="UP001501645">
    <property type="component" value="Unassembled WGS sequence"/>
</dbReference>
<feature type="transmembrane region" description="Helical" evidence="7">
    <location>
        <begin position="345"/>
        <end position="367"/>
    </location>
</feature>
<dbReference type="InterPro" id="IPR011701">
    <property type="entry name" value="MFS"/>
</dbReference>
<evidence type="ECO:0000313" key="9">
    <source>
        <dbReference type="EMBL" id="GAA4785825.1"/>
    </source>
</evidence>
<keyword evidence="5 7" id="KW-1133">Transmembrane helix</keyword>
<evidence type="ECO:0000256" key="2">
    <source>
        <dbReference type="ARBA" id="ARBA00022448"/>
    </source>
</evidence>
<proteinExistence type="predicted"/>
<evidence type="ECO:0000256" key="4">
    <source>
        <dbReference type="ARBA" id="ARBA00022692"/>
    </source>
</evidence>
<dbReference type="InterPro" id="IPR020846">
    <property type="entry name" value="MFS_dom"/>
</dbReference>
<comment type="subcellular location">
    <subcellularLocation>
        <location evidence="1">Cell membrane</location>
        <topology evidence="1">Multi-pass membrane protein</topology>
    </subcellularLocation>
</comment>
<dbReference type="Pfam" id="PF07690">
    <property type="entry name" value="MFS_1"/>
    <property type="match status" value="1"/>
</dbReference>
<evidence type="ECO:0000256" key="1">
    <source>
        <dbReference type="ARBA" id="ARBA00004651"/>
    </source>
</evidence>
<dbReference type="PROSITE" id="PS50850">
    <property type="entry name" value="MFS"/>
    <property type="match status" value="1"/>
</dbReference>
<feature type="domain" description="Major facilitator superfamily (MFS) profile" evidence="8">
    <location>
        <begin position="11"/>
        <end position="400"/>
    </location>
</feature>
<feature type="transmembrane region" description="Helical" evidence="7">
    <location>
        <begin position="78"/>
        <end position="96"/>
    </location>
</feature>
<evidence type="ECO:0000259" key="8">
    <source>
        <dbReference type="PROSITE" id="PS50850"/>
    </source>
</evidence>
<dbReference type="InterPro" id="IPR050171">
    <property type="entry name" value="MFS_Transporters"/>
</dbReference>
<feature type="transmembrane region" description="Helical" evidence="7">
    <location>
        <begin position="172"/>
        <end position="189"/>
    </location>
</feature>
<keyword evidence="4 7" id="KW-0812">Transmembrane</keyword>
<dbReference type="PANTHER" id="PTHR23517:SF13">
    <property type="entry name" value="MAJOR FACILITATOR SUPERFAMILY MFS_1"/>
    <property type="match status" value="1"/>
</dbReference>
<feature type="transmembrane region" description="Helical" evidence="7">
    <location>
        <begin position="215"/>
        <end position="237"/>
    </location>
</feature>
<feature type="transmembrane region" description="Helical" evidence="7">
    <location>
        <begin position="102"/>
        <end position="125"/>
    </location>
</feature>
<dbReference type="Gene3D" id="1.20.1250.20">
    <property type="entry name" value="MFS general substrate transporter like domains"/>
    <property type="match status" value="1"/>
</dbReference>
<feature type="transmembrane region" description="Helical" evidence="7">
    <location>
        <begin position="137"/>
        <end position="160"/>
    </location>
</feature>
<evidence type="ECO:0000256" key="7">
    <source>
        <dbReference type="SAM" id="Phobius"/>
    </source>
</evidence>
<feature type="transmembrane region" description="Helical" evidence="7">
    <location>
        <begin position="373"/>
        <end position="393"/>
    </location>
</feature>
<feature type="transmembrane region" description="Helical" evidence="7">
    <location>
        <begin position="280"/>
        <end position="300"/>
    </location>
</feature>
<accession>A0ABP9AVD0</accession>
<dbReference type="EMBL" id="BAABKO010000008">
    <property type="protein sequence ID" value="GAA4785825.1"/>
    <property type="molecule type" value="Genomic_DNA"/>
</dbReference>
<gene>
    <name evidence="9" type="ORF">GCM10023351_34530</name>
</gene>
<organism evidence="9 10">
    <name type="scientific">Microbacterium gilvum</name>
    <dbReference type="NCBI Taxonomy" id="1336204"/>
    <lineage>
        <taxon>Bacteria</taxon>
        <taxon>Bacillati</taxon>
        <taxon>Actinomycetota</taxon>
        <taxon>Actinomycetes</taxon>
        <taxon>Micrococcales</taxon>
        <taxon>Microbacteriaceae</taxon>
        <taxon>Microbacterium</taxon>
    </lineage>
</organism>
<sequence length="400" mass="40523">MDLRSRLRHDTGFWIVALAFLSAMAFSTLPSPLYAIYQERDHFAAPVVTVVFAAYALGVMASLYLAGHVSDWLGRRRVTLVALVVSGLSAVLFVLWNDVAGLLVARFVNGIAIGALTATATAHLSELSAATGRRGPRAALVATVANLGGLGLGPLVGGLFAERAAEPLVTPYVVFAAVFAALAVLLLLVPETVERREERPAYRPQRVSLPGDARAAFWAAGMAAFGAFAVLGMFTSLTPTFLTGTMHESSHLLAGAIPFGVYASAATAQALTMRLATRTQVLLAVSLVVAGLIAVAAAALTASLAVFALAGVVAGAGVGVLFRSAIASAAAVAAPGRAGETLAGVFLIAYAGLTVPVLAVGAALAALPQATVLVGFSGAVIVLVGVTGGRMAAQAPARAA</sequence>
<evidence type="ECO:0000313" key="10">
    <source>
        <dbReference type="Proteomes" id="UP001501645"/>
    </source>
</evidence>